<evidence type="ECO:0000313" key="1">
    <source>
        <dbReference type="EMBL" id="WTP91541.1"/>
    </source>
</evidence>
<dbReference type="EMBL" id="CP108140">
    <property type="protein sequence ID" value="WTP91541.1"/>
    <property type="molecule type" value="Genomic_DNA"/>
</dbReference>
<proteinExistence type="predicted"/>
<name>A0AAU1ICX0_9ACTN</name>
<protein>
    <recommendedName>
        <fullName evidence="2">Transposase</fullName>
    </recommendedName>
</protein>
<sequence length="136" mass="15228">MATLVSAPGKDTPWARASMAARTGLSKSTIVRIWKKPHLQDSFSLSTYPQFVEKVVDVVGLHRNPPEKALMLGVDEAHRSRRWTRSQPVLPGMPERRTHNCLRHDITSLFAAFNIADDTSSVTSTAAAGRWRSRNY</sequence>
<organism evidence="1">
    <name type="scientific">Streptomyces sp. NBC_00180</name>
    <dbReference type="NCBI Taxonomy" id="2903632"/>
    <lineage>
        <taxon>Bacteria</taxon>
        <taxon>Bacillati</taxon>
        <taxon>Actinomycetota</taxon>
        <taxon>Actinomycetes</taxon>
        <taxon>Kitasatosporales</taxon>
        <taxon>Streptomycetaceae</taxon>
        <taxon>Streptomyces</taxon>
    </lineage>
</organism>
<gene>
    <name evidence="1" type="ORF">OG477_42570</name>
</gene>
<evidence type="ECO:0008006" key="2">
    <source>
        <dbReference type="Google" id="ProtNLM"/>
    </source>
</evidence>
<dbReference type="AlphaFoldDB" id="A0AAU1ICX0"/>
<reference evidence="1" key="1">
    <citation type="submission" date="2022-10" db="EMBL/GenBank/DDBJ databases">
        <title>The complete genomes of actinobacterial strains from the NBC collection.</title>
        <authorList>
            <person name="Joergensen T.S."/>
            <person name="Alvarez Arevalo M."/>
            <person name="Sterndorff E.B."/>
            <person name="Faurdal D."/>
            <person name="Vuksanovic O."/>
            <person name="Mourched A.-S."/>
            <person name="Charusanti P."/>
            <person name="Shaw S."/>
            <person name="Blin K."/>
            <person name="Weber T."/>
        </authorList>
    </citation>
    <scope>NUCLEOTIDE SEQUENCE</scope>
    <source>
        <strain evidence="1">NBC 00180</strain>
    </source>
</reference>
<accession>A0AAU1ICX0</accession>